<evidence type="ECO:0000259" key="2">
    <source>
        <dbReference type="PROSITE" id="PS51886"/>
    </source>
</evidence>
<comment type="caution">
    <text evidence="3">The sequence shown here is derived from an EMBL/GenBank/DDBJ whole genome shotgun (WGS) entry which is preliminary data.</text>
</comment>
<comment type="similarity">
    <text evidence="1">Belongs to the IFI44 family.</text>
</comment>
<keyword evidence="4" id="KW-1185">Reference proteome</keyword>
<reference evidence="3 4" key="1">
    <citation type="journal article" date="2018" name="Nat. Ecol. Evol.">
        <title>Shark genomes provide insights into elasmobranch evolution and the origin of vertebrates.</title>
        <authorList>
            <person name="Hara Y"/>
            <person name="Yamaguchi K"/>
            <person name="Onimaru K"/>
            <person name="Kadota M"/>
            <person name="Koyanagi M"/>
            <person name="Keeley SD"/>
            <person name="Tatsumi K"/>
            <person name="Tanaka K"/>
            <person name="Motone F"/>
            <person name="Kageyama Y"/>
            <person name="Nozu R"/>
            <person name="Adachi N"/>
            <person name="Nishimura O"/>
            <person name="Nakagawa R"/>
            <person name="Tanegashima C"/>
            <person name="Kiyatake I"/>
            <person name="Matsumoto R"/>
            <person name="Murakumo K"/>
            <person name="Nishida K"/>
            <person name="Terakita A"/>
            <person name="Kuratani S"/>
            <person name="Sato K"/>
            <person name="Hyodo S Kuraku.S."/>
        </authorList>
    </citation>
    <scope>NUCLEOTIDE SEQUENCE [LARGE SCALE GENOMIC DNA]</scope>
</reference>
<dbReference type="EMBL" id="BFAA01016659">
    <property type="protein sequence ID" value="GCB76804.1"/>
    <property type="molecule type" value="Genomic_DNA"/>
</dbReference>
<gene>
    <name evidence="3" type="ORF">scyTo_0020513</name>
</gene>
<dbReference type="PANTHER" id="PTHR14241">
    <property type="entry name" value="INTERFERON-INDUCED PROTEIN 44"/>
    <property type="match status" value="1"/>
</dbReference>
<dbReference type="InterPro" id="IPR006571">
    <property type="entry name" value="TLDc_dom"/>
</dbReference>
<evidence type="ECO:0000313" key="4">
    <source>
        <dbReference type="Proteomes" id="UP000288216"/>
    </source>
</evidence>
<evidence type="ECO:0000256" key="1">
    <source>
        <dbReference type="ARBA" id="ARBA00009243"/>
    </source>
</evidence>
<name>A0A401PUI9_SCYTO</name>
<dbReference type="Gene3D" id="3.40.50.300">
    <property type="entry name" value="P-loop containing nucleotide triphosphate hydrolases"/>
    <property type="match status" value="1"/>
</dbReference>
<dbReference type="Proteomes" id="UP000288216">
    <property type="component" value="Unassembled WGS sequence"/>
</dbReference>
<proteinExistence type="inferred from homology"/>
<dbReference type="Pfam" id="PF07534">
    <property type="entry name" value="TLD"/>
    <property type="match status" value="1"/>
</dbReference>
<dbReference type="OMA" id="SLMEKPW"/>
<dbReference type="OrthoDB" id="25620at2759"/>
<protein>
    <recommendedName>
        <fullName evidence="2">TLDc domain-containing protein</fullName>
    </recommendedName>
</protein>
<feature type="non-terminal residue" evidence="3">
    <location>
        <position position="1"/>
    </location>
</feature>
<dbReference type="PROSITE" id="PS51886">
    <property type="entry name" value="TLDC"/>
    <property type="match status" value="1"/>
</dbReference>
<organism evidence="3 4">
    <name type="scientific">Scyliorhinus torazame</name>
    <name type="common">Cloudy catshark</name>
    <name type="synonym">Catulus torazame</name>
    <dbReference type="NCBI Taxonomy" id="75743"/>
    <lineage>
        <taxon>Eukaryota</taxon>
        <taxon>Metazoa</taxon>
        <taxon>Chordata</taxon>
        <taxon>Craniata</taxon>
        <taxon>Vertebrata</taxon>
        <taxon>Chondrichthyes</taxon>
        <taxon>Elasmobranchii</taxon>
        <taxon>Galeomorphii</taxon>
        <taxon>Galeoidea</taxon>
        <taxon>Carcharhiniformes</taxon>
        <taxon>Scyliorhinidae</taxon>
        <taxon>Scyliorhinus</taxon>
    </lineage>
</organism>
<dbReference type="GO" id="GO:0006955">
    <property type="term" value="P:immune response"/>
    <property type="evidence" value="ECO:0007669"/>
    <property type="project" value="TreeGrafter"/>
</dbReference>
<evidence type="ECO:0000313" key="3">
    <source>
        <dbReference type="EMBL" id="GCB76804.1"/>
    </source>
</evidence>
<dbReference type="SUPFAM" id="SSF52540">
    <property type="entry name" value="P-loop containing nucleoside triphosphate hydrolases"/>
    <property type="match status" value="1"/>
</dbReference>
<dbReference type="InterPro" id="IPR027417">
    <property type="entry name" value="P-loop_NTPase"/>
</dbReference>
<dbReference type="SMART" id="SM00584">
    <property type="entry name" value="TLDc"/>
    <property type="match status" value="1"/>
</dbReference>
<dbReference type="PANTHER" id="PTHR14241:SF32">
    <property type="entry name" value="VWFA DOMAIN-CONTAINING PROTEIN-RELATED"/>
    <property type="match status" value="1"/>
</dbReference>
<dbReference type="AlphaFoldDB" id="A0A401PUI9"/>
<feature type="domain" description="TLDc" evidence="2">
    <location>
        <begin position="39"/>
        <end position="197"/>
    </location>
</feature>
<accession>A0A401PUI9</accession>
<sequence length="330" mass="36629">RVNLAKTSRKIACKVLSCGAQWLLTESGRSEDSVTAGMSEITSKLTVGEREQIAKLFNEKVNLHLLYKASVHGFDGKSFHDKCDGQGPTLTVGYNKSGYVFGGYTSEDFVTDGNKKDNKAFLYRFRHAYGLMKFAVQLNTVAVYNHLKHGPNFGDSLVFMADGNKIRYTSGPSYCVNENTLLGGDQNLSECEVYRVEELKAPWRNITFDEWHKQNQIASINYYKLYRSSVPQARILLIGPIGGGKSSFINSVNSVFRGHVTNRALAGGGTINGTKMFRTYSFGNADGKSPPLMLCDTMGMTECTEWGIHSDDIISIIKGHVPKKYQVTDH</sequence>